<protein>
    <submittedName>
        <fullName evidence="1">Uncharacterized protein</fullName>
    </submittedName>
</protein>
<name>A0AAV1AYW4_VICFA</name>
<dbReference type="EMBL" id="OX451740">
    <property type="protein sequence ID" value="CAI8614473.1"/>
    <property type="molecule type" value="Genomic_DNA"/>
</dbReference>
<organism evidence="1 2">
    <name type="scientific">Vicia faba</name>
    <name type="common">Broad bean</name>
    <name type="synonym">Faba vulgaris</name>
    <dbReference type="NCBI Taxonomy" id="3906"/>
    <lineage>
        <taxon>Eukaryota</taxon>
        <taxon>Viridiplantae</taxon>
        <taxon>Streptophyta</taxon>
        <taxon>Embryophyta</taxon>
        <taxon>Tracheophyta</taxon>
        <taxon>Spermatophyta</taxon>
        <taxon>Magnoliopsida</taxon>
        <taxon>eudicotyledons</taxon>
        <taxon>Gunneridae</taxon>
        <taxon>Pentapetalae</taxon>
        <taxon>rosids</taxon>
        <taxon>fabids</taxon>
        <taxon>Fabales</taxon>
        <taxon>Fabaceae</taxon>
        <taxon>Papilionoideae</taxon>
        <taxon>50 kb inversion clade</taxon>
        <taxon>NPAAA clade</taxon>
        <taxon>Hologalegina</taxon>
        <taxon>IRL clade</taxon>
        <taxon>Fabeae</taxon>
        <taxon>Vicia</taxon>
    </lineage>
</organism>
<dbReference type="Proteomes" id="UP001157006">
    <property type="component" value="Chromosome 5"/>
</dbReference>
<evidence type="ECO:0000313" key="1">
    <source>
        <dbReference type="EMBL" id="CAI8614473.1"/>
    </source>
</evidence>
<keyword evidence="2" id="KW-1185">Reference proteome</keyword>
<gene>
    <name evidence="1" type="ORF">VFH_V131160</name>
</gene>
<dbReference type="AlphaFoldDB" id="A0AAV1AYW4"/>
<sequence>MVEIMVGVSSLLTLFSLRALVLLKLNISLIMLHYHLNCQRRESLMIVVLVKHHLLGTISPNYPSLKLHIQPPLATTLVREFRQVSFTSGGVRPSVTTLDAGQSSQSQPTVYD</sequence>
<accession>A0AAV1AYW4</accession>
<evidence type="ECO:0000313" key="2">
    <source>
        <dbReference type="Proteomes" id="UP001157006"/>
    </source>
</evidence>
<reference evidence="1 2" key="1">
    <citation type="submission" date="2023-01" db="EMBL/GenBank/DDBJ databases">
        <authorList>
            <person name="Kreplak J."/>
        </authorList>
    </citation>
    <scope>NUCLEOTIDE SEQUENCE [LARGE SCALE GENOMIC DNA]</scope>
</reference>
<proteinExistence type="predicted"/>